<reference evidence="11 12" key="1">
    <citation type="submission" date="2018-06" db="EMBL/GenBank/DDBJ databases">
        <title>Genomic Encyclopedia of Archaeal and Bacterial Type Strains, Phase II (KMG-II): from individual species to whole genera.</title>
        <authorList>
            <person name="Goeker M."/>
        </authorList>
    </citation>
    <scope>NUCLEOTIDE SEQUENCE [LARGE SCALE GENOMIC DNA]</scope>
    <source>
        <strain evidence="11 12">DSM 13087</strain>
    </source>
</reference>
<dbReference type="Gene3D" id="3.40.630.30">
    <property type="match status" value="1"/>
</dbReference>
<dbReference type="AlphaFoldDB" id="A0A2W7QDF9"/>
<comment type="function">
    <text evidence="9">Catalyzes the first step in the biosynthesis of ornithine lipids, which are phosphorus-free membrane lipids. Catalyzes the 3-hydroxyacyl-acyl carrier protein-dependent acylation of ornithine to form lyso-ornithine lipid (LOL).</text>
</comment>
<comment type="caution">
    <text evidence="11">The sequence shown here is derived from an EMBL/GenBank/DDBJ whole genome shotgun (WGS) entry which is preliminary data.</text>
</comment>
<dbReference type="InterPro" id="IPR016181">
    <property type="entry name" value="Acyl_CoA_acyltransferase"/>
</dbReference>
<gene>
    <name evidence="11" type="ORF">LY56_00779</name>
</gene>
<evidence type="ECO:0000256" key="3">
    <source>
        <dbReference type="ARBA" id="ARBA00022679"/>
    </source>
</evidence>
<dbReference type="GO" id="GO:0043810">
    <property type="term" value="F:ornithine-acyl [acyl carrier protein] N-acyltransferase activity"/>
    <property type="evidence" value="ECO:0007669"/>
    <property type="project" value="UniProtKB-EC"/>
</dbReference>
<evidence type="ECO:0000256" key="1">
    <source>
        <dbReference type="ARBA" id="ARBA00005189"/>
    </source>
</evidence>
<dbReference type="PANTHER" id="PTHR37323">
    <property type="entry name" value="GCN5-RELATED N-ACETYLTRANSFERASE"/>
    <property type="match status" value="1"/>
</dbReference>
<comment type="similarity">
    <text evidence="6">Belongs to the acetyltransferase family. OlsB subfamily.</text>
</comment>
<sequence length="268" mass="29674">MSMAAAGMTHPSHRLTVRLATTEADLRAAQRLRYRVFIEEMGGSGELVDHAARLERDRFDAVFDHLLLIDAARDPAELDHVVGAYRLLPDTRLAQAGRFYCDDEFDLTPLRRSGRRLLELGRSCMDPAYRGGTGMLQLWQGLAQYVIAHDIEILFGAASFHGTDPQHWAQSLGWLHHHHLAPNGLRACARQKNGFVPIAPELLDRRVALSQMPSLIRAYLRLGGVVGEGVFVDPAFRTTDVCIILDTAVMSAQARAFATRVSAEGPPE</sequence>
<dbReference type="EMBL" id="QKZQ01000003">
    <property type="protein sequence ID" value="PZX46578.1"/>
    <property type="molecule type" value="Genomic_DNA"/>
</dbReference>
<evidence type="ECO:0000256" key="4">
    <source>
        <dbReference type="ARBA" id="ARBA00023098"/>
    </source>
</evidence>
<keyword evidence="2" id="KW-0444">Lipid biosynthesis</keyword>
<dbReference type="SUPFAM" id="SSF55729">
    <property type="entry name" value="Acyl-CoA N-acyltransferases (Nat)"/>
    <property type="match status" value="1"/>
</dbReference>
<evidence type="ECO:0000256" key="7">
    <source>
        <dbReference type="ARBA" id="ARBA00039058"/>
    </source>
</evidence>
<dbReference type="InterPro" id="IPR052351">
    <property type="entry name" value="Ornithine_N-alpha-AT"/>
</dbReference>
<evidence type="ECO:0000256" key="9">
    <source>
        <dbReference type="ARBA" id="ARBA00045724"/>
    </source>
</evidence>
<accession>A0A2W7QDF9</accession>
<dbReference type="GO" id="GO:0006629">
    <property type="term" value="P:lipid metabolic process"/>
    <property type="evidence" value="ECO:0007669"/>
    <property type="project" value="UniProtKB-KW"/>
</dbReference>
<evidence type="ECO:0000313" key="12">
    <source>
        <dbReference type="Proteomes" id="UP000249364"/>
    </source>
</evidence>
<keyword evidence="3" id="KW-0808">Transferase</keyword>
<evidence type="ECO:0000256" key="2">
    <source>
        <dbReference type="ARBA" id="ARBA00022516"/>
    </source>
</evidence>
<keyword evidence="5" id="KW-0012">Acyltransferase</keyword>
<dbReference type="STRING" id="121821.GCA_001870675_03070"/>
<evidence type="ECO:0000256" key="10">
    <source>
        <dbReference type="ARBA" id="ARBA00047785"/>
    </source>
</evidence>
<comment type="pathway">
    <text evidence="1">Lipid metabolism.</text>
</comment>
<evidence type="ECO:0000313" key="11">
    <source>
        <dbReference type="EMBL" id="PZX46578.1"/>
    </source>
</evidence>
<protein>
    <recommendedName>
        <fullName evidence="8">L-ornithine N(alpha)-acyltransferase</fullName>
        <ecNumber evidence="7">2.3.2.30</ecNumber>
    </recommendedName>
</protein>
<dbReference type="PANTHER" id="PTHR37323:SF1">
    <property type="entry name" value="L-ORNITHINE N(ALPHA)-ACYLTRANSFERASE"/>
    <property type="match status" value="1"/>
</dbReference>
<evidence type="ECO:0000256" key="8">
    <source>
        <dbReference type="ARBA" id="ARBA00039866"/>
    </source>
</evidence>
<dbReference type="EC" id="2.3.2.30" evidence="7"/>
<evidence type="ECO:0000256" key="6">
    <source>
        <dbReference type="ARBA" id="ARBA00038095"/>
    </source>
</evidence>
<evidence type="ECO:0000256" key="5">
    <source>
        <dbReference type="ARBA" id="ARBA00023315"/>
    </source>
</evidence>
<organism evidence="11 12">
    <name type="scientific">Roseinatronobacter thiooxidans</name>
    <dbReference type="NCBI Taxonomy" id="121821"/>
    <lineage>
        <taxon>Bacteria</taxon>
        <taxon>Pseudomonadati</taxon>
        <taxon>Pseudomonadota</taxon>
        <taxon>Alphaproteobacteria</taxon>
        <taxon>Rhodobacterales</taxon>
        <taxon>Paracoccaceae</taxon>
        <taxon>Roseinatronobacter</taxon>
    </lineage>
</organism>
<keyword evidence="12" id="KW-1185">Reference proteome</keyword>
<comment type="catalytic activity">
    <reaction evidence="10">
        <text>a (3R)-hydroxyacyl-[ACP] + L-ornithine = a lyso-ornithine lipid + holo-[ACP] + H(+)</text>
        <dbReference type="Rhea" id="RHEA:20633"/>
        <dbReference type="Rhea" id="RHEA-COMP:9685"/>
        <dbReference type="Rhea" id="RHEA-COMP:9945"/>
        <dbReference type="ChEBI" id="CHEBI:15378"/>
        <dbReference type="ChEBI" id="CHEBI:46911"/>
        <dbReference type="ChEBI" id="CHEBI:64479"/>
        <dbReference type="ChEBI" id="CHEBI:78827"/>
        <dbReference type="ChEBI" id="CHEBI:138482"/>
        <dbReference type="EC" id="2.3.2.30"/>
    </reaction>
    <physiologicalReaction direction="left-to-right" evidence="10">
        <dbReference type="Rhea" id="RHEA:20634"/>
    </physiologicalReaction>
</comment>
<proteinExistence type="inferred from homology"/>
<keyword evidence="4" id="KW-0443">Lipid metabolism</keyword>
<dbReference type="Proteomes" id="UP000249364">
    <property type="component" value="Unassembled WGS sequence"/>
</dbReference>
<name>A0A2W7QDF9_9RHOB</name>
<dbReference type="Pfam" id="PF13444">
    <property type="entry name" value="Acetyltransf_5"/>
    <property type="match status" value="1"/>
</dbReference>